<dbReference type="GO" id="GO:0006508">
    <property type="term" value="P:proteolysis"/>
    <property type="evidence" value="ECO:0007669"/>
    <property type="project" value="UniProtKB-KW"/>
</dbReference>
<protein>
    <submittedName>
        <fullName evidence="6">Uncharacterized protein</fullName>
    </submittedName>
</protein>
<gene>
    <name evidence="6" type="ORF">MCOR_24774</name>
</gene>
<dbReference type="GO" id="GO:0008239">
    <property type="term" value="F:dipeptidyl-peptidase activity"/>
    <property type="evidence" value="ECO:0007669"/>
    <property type="project" value="TreeGrafter"/>
</dbReference>
<dbReference type="AlphaFoldDB" id="A0A6J8C212"/>
<reference evidence="6 7" key="1">
    <citation type="submission" date="2020-06" db="EMBL/GenBank/DDBJ databases">
        <authorList>
            <person name="Li R."/>
            <person name="Bekaert M."/>
        </authorList>
    </citation>
    <scope>NUCLEOTIDE SEQUENCE [LARGE SCALE GENOMIC DNA]</scope>
    <source>
        <strain evidence="7">wild</strain>
    </source>
</reference>
<organism evidence="6 7">
    <name type="scientific">Mytilus coruscus</name>
    <name type="common">Sea mussel</name>
    <dbReference type="NCBI Taxonomy" id="42192"/>
    <lineage>
        <taxon>Eukaryota</taxon>
        <taxon>Metazoa</taxon>
        <taxon>Spiralia</taxon>
        <taxon>Lophotrochozoa</taxon>
        <taxon>Mollusca</taxon>
        <taxon>Bivalvia</taxon>
        <taxon>Autobranchia</taxon>
        <taxon>Pteriomorphia</taxon>
        <taxon>Mytilida</taxon>
        <taxon>Mytiloidea</taxon>
        <taxon>Mytilidae</taxon>
        <taxon>Mytilinae</taxon>
        <taxon>Mytilus</taxon>
    </lineage>
</organism>
<dbReference type="FunFam" id="1.20.120.980:FF:000003">
    <property type="entry name" value="Serine protease 16"/>
    <property type="match status" value="1"/>
</dbReference>
<keyword evidence="2" id="KW-0645">Protease</keyword>
<evidence type="ECO:0000313" key="7">
    <source>
        <dbReference type="Proteomes" id="UP000507470"/>
    </source>
</evidence>
<dbReference type="Gene3D" id="1.20.120.980">
    <property type="entry name" value="Serine carboxypeptidase S28, SKS domain"/>
    <property type="match status" value="1"/>
</dbReference>
<dbReference type="GO" id="GO:0070008">
    <property type="term" value="F:serine-type exopeptidase activity"/>
    <property type="evidence" value="ECO:0007669"/>
    <property type="project" value="InterPro"/>
</dbReference>
<evidence type="ECO:0000256" key="2">
    <source>
        <dbReference type="ARBA" id="ARBA00022670"/>
    </source>
</evidence>
<accession>A0A6J8C212</accession>
<dbReference type="Proteomes" id="UP000507470">
    <property type="component" value="Unassembled WGS sequence"/>
</dbReference>
<dbReference type="PANTHER" id="PTHR11010">
    <property type="entry name" value="PROTEASE S28 PRO-X CARBOXYPEPTIDASE-RELATED"/>
    <property type="match status" value="1"/>
</dbReference>
<dbReference type="PANTHER" id="PTHR11010:SF117">
    <property type="entry name" value="SERINE PROTEASE 16"/>
    <property type="match status" value="1"/>
</dbReference>
<dbReference type="InterPro" id="IPR029058">
    <property type="entry name" value="AB_hydrolase_fold"/>
</dbReference>
<evidence type="ECO:0000256" key="4">
    <source>
        <dbReference type="ARBA" id="ARBA00022801"/>
    </source>
</evidence>
<keyword evidence="5" id="KW-0325">Glycoprotein</keyword>
<evidence type="ECO:0000256" key="3">
    <source>
        <dbReference type="ARBA" id="ARBA00022729"/>
    </source>
</evidence>
<dbReference type="InterPro" id="IPR008758">
    <property type="entry name" value="Peptidase_S28"/>
</dbReference>
<evidence type="ECO:0000256" key="1">
    <source>
        <dbReference type="ARBA" id="ARBA00011079"/>
    </source>
</evidence>
<evidence type="ECO:0000256" key="5">
    <source>
        <dbReference type="ARBA" id="ARBA00023180"/>
    </source>
</evidence>
<comment type="similarity">
    <text evidence="1">Belongs to the peptidase S28 family.</text>
</comment>
<dbReference type="OrthoDB" id="1735038at2759"/>
<dbReference type="Gene3D" id="3.40.50.1820">
    <property type="entry name" value="alpha/beta hydrolase"/>
    <property type="match status" value="1"/>
</dbReference>
<keyword evidence="7" id="KW-1185">Reference proteome</keyword>
<evidence type="ECO:0000313" key="6">
    <source>
        <dbReference type="EMBL" id="CAC5389626.1"/>
    </source>
</evidence>
<dbReference type="EMBL" id="CACVKT020004354">
    <property type="protein sequence ID" value="CAC5389626.1"/>
    <property type="molecule type" value="Genomic_DNA"/>
</dbReference>
<dbReference type="SUPFAM" id="SSF53474">
    <property type="entry name" value="alpha/beta-Hydrolases"/>
    <property type="match status" value="1"/>
</dbReference>
<name>A0A6J8C212_MYTCO</name>
<dbReference type="Pfam" id="PF05577">
    <property type="entry name" value="Peptidase_S28"/>
    <property type="match status" value="1"/>
</dbReference>
<keyword evidence="4" id="KW-0378">Hydrolase</keyword>
<sequence>MVDVPKVLPVTLFLAFVLSLSVNAGIPKILRGRPKGGMLGVPKWHGKKEELPPDMWLKQKLDHFNDADTSYWEQRYFVNDTFYKDGGPIFIMIGGEGTADPIWMVEGMWIEYAKSYNAMCFQLEHRYYGKSHPTENTSVENLRYLSSEQALADLAYFIRYTRDKYQLYHNKLITFGGSYPGSLSAWFRVKYPHLVNGAVATSAPINAVLNFVEYLDVVSKALDTTGPMCNKMVQTAHMTVGKLLQTDSGRKQLKKMFNLCDDIDIANTEDVANLYSNLAGNFEGVVQYNKDNRAFEGAVGTNITVDTLCNIMNDVGRGDPIDRYAAVNALMLTTYSEKCMDFSYKKMIDDLTKTDWNSSAAEGGRQWMYQTCTEFGFYQTSDLKDQPFTGFPLNFSIQQCIDIFGAKFNADLIQKGINRTNTNYGAYGMKPTKVVFPNGSIDPWHALSFTTTSVDQPFTTIYIDGTAHCANMYPSTPVDPPQLTEARKTINTLIGQWLTT</sequence>
<keyword evidence="3" id="KW-0732">Signal</keyword>
<proteinExistence type="inferred from homology"/>
<dbReference type="InterPro" id="IPR042269">
    <property type="entry name" value="Ser_carbopepase_S28_SKS"/>
</dbReference>